<dbReference type="SUPFAM" id="SSF54593">
    <property type="entry name" value="Glyoxalase/Bleomycin resistance protein/Dihydroxybiphenyl dioxygenase"/>
    <property type="match status" value="1"/>
</dbReference>
<dbReference type="InterPro" id="IPR004360">
    <property type="entry name" value="Glyas_Fos-R_dOase_dom"/>
</dbReference>
<keyword evidence="3" id="KW-1185">Reference proteome</keyword>
<evidence type="ECO:0000259" key="1">
    <source>
        <dbReference type="Pfam" id="PF00903"/>
    </source>
</evidence>
<evidence type="ECO:0000313" key="3">
    <source>
        <dbReference type="Proteomes" id="UP000759298"/>
    </source>
</evidence>
<dbReference type="EMBL" id="JAHWXP010000001">
    <property type="protein sequence ID" value="MBY8336261.1"/>
    <property type="molecule type" value="Genomic_DNA"/>
</dbReference>
<dbReference type="RefSeq" id="WP_222823944.1">
    <property type="nucleotide sequence ID" value="NZ_JAHWXP010000001.1"/>
</dbReference>
<dbReference type="Pfam" id="PF00903">
    <property type="entry name" value="Glyoxalase"/>
    <property type="match status" value="1"/>
</dbReference>
<dbReference type="PANTHER" id="PTHR36503">
    <property type="entry name" value="BLR2520 PROTEIN"/>
    <property type="match status" value="1"/>
</dbReference>
<name>A0ABS7PBA0_9SPHN</name>
<feature type="domain" description="Glyoxalase/fosfomycin resistance/dioxygenase" evidence="1">
    <location>
        <begin position="7"/>
        <end position="125"/>
    </location>
</feature>
<dbReference type="Proteomes" id="UP000759298">
    <property type="component" value="Unassembled WGS sequence"/>
</dbReference>
<comment type="caution">
    <text evidence="2">The sequence shown here is derived from an EMBL/GenBank/DDBJ whole genome shotgun (WGS) entry which is preliminary data.</text>
</comment>
<organism evidence="2 3">
    <name type="scientific">Alteriqipengyuania abyssalis</name>
    <dbReference type="NCBI Taxonomy" id="2860200"/>
    <lineage>
        <taxon>Bacteria</taxon>
        <taxon>Pseudomonadati</taxon>
        <taxon>Pseudomonadota</taxon>
        <taxon>Alphaproteobacteria</taxon>
        <taxon>Sphingomonadales</taxon>
        <taxon>Erythrobacteraceae</taxon>
        <taxon>Alteriqipengyuania</taxon>
    </lineage>
</organism>
<dbReference type="InterPro" id="IPR029068">
    <property type="entry name" value="Glyas_Bleomycin-R_OHBP_Dase"/>
</dbReference>
<evidence type="ECO:0000313" key="2">
    <source>
        <dbReference type="EMBL" id="MBY8336261.1"/>
    </source>
</evidence>
<gene>
    <name evidence="2" type="ORF">KYN89_04305</name>
</gene>
<dbReference type="PANTHER" id="PTHR36503:SF2">
    <property type="entry name" value="BLR2408 PROTEIN"/>
    <property type="match status" value="1"/>
</dbReference>
<dbReference type="Gene3D" id="3.10.180.10">
    <property type="entry name" value="2,3-Dihydroxybiphenyl 1,2-Dioxygenase, domain 1"/>
    <property type="match status" value="1"/>
</dbReference>
<sequence length="146" mass="15889">MTKMIFVNLPVADLAVSTAFYSAIGFTQNHMFSDETASGMEWSDTIKVMLLSHDKWKSFTTKPIVDAHSAAQVALCVSMESREAVDEITEAAGKHGGKADINPKQEFGDMMYGRSFEDPDGHVWEPMWMNPAMATGGPPAEAAVDA</sequence>
<protein>
    <submittedName>
        <fullName evidence="2">VOC family protein</fullName>
    </submittedName>
</protein>
<accession>A0ABS7PBA0</accession>
<reference evidence="2 3" key="1">
    <citation type="submission" date="2021-07" db="EMBL/GenBank/DDBJ databases">
        <title>Alteriqipengyuania abyssalis NZ-12B nov, sp.nov isolated from deep sea sponge in pacific ocean.</title>
        <authorList>
            <person name="Tareen S."/>
            <person name="Wink J."/>
        </authorList>
    </citation>
    <scope>NUCLEOTIDE SEQUENCE [LARGE SCALE GENOMIC DNA]</scope>
    <source>
        <strain evidence="2 3">NZ-12B</strain>
    </source>
</reference>
<proteinExistence type="predicted"/>